<dbReference type="Pfam" id="PF13086">
    <property type="entry name" value="AAA_11"/>
    <property type="match status" value="1"/>
</dbReference>
<feature type="domain" description="DNA2/NAM7 helicase helicase" evidence="3">
    <location>
        <begin position="711"/>
        <end position="780"/>
    </location>
</feature>
<dbReference type="CDD" id="cd18038">
    <property type="entry name" value="DEXXQc_Helz-like"/>
    <property type="match status" value="1"/>
</dbReference>
<feature type="region of interest" description="Disordered" evidence="2">
    <location>
        <begin position="620"/>
        <end position="647"/>
    </location>
</feature>
<dbReference type="EMBL" id="SDEE01001581">
    <property type="protein sequence ID" value="RXW11818.1"/>
    <property type="molecule type" value="Genomic_DNA"/>
</dbReference>
<keyword evidence="1" id="KW-0943">RNA-mediated gene silencing</keyword>
<proteinExistence type="predicted"/>
<feature type="compositionally biased region" description="Low complexity" evidence="2">
    <location>
        <begin position="220"/>
        <end position="233"/>
    </location>
</feature>
<dbReference type="CDD" id="cd18808">
    <property type="entry name" value="SF1_C_Upf1"/>
    <property type="match status" value="1"/>
</dbReference>
<dbReference type="InterPro" id="IPR027417">
    <property type="entry name" value="P-loop_NTPase"/>
</dbReference>
<feature type="compositionally biased region" description="Basic residues" evidence="2">
    <location>
        <begin position="271"/>
        <end position="280"/>
    </location>
</feature>
<feature type="domain" description="DNA2/NAM7 helicase-like C-terminal" evidence="4">
    <location>
        <begin position="953"/>
        <end position="1149"/>
    </location>
</feature>
<dbReference type="GO" id="GO:0003723">
    <property type="term" value="F:RNA binding"/>
    <property type="evidence" value="ECO:0007669"/>
    <property type="project" value="InterPro"/>
</dbReference>
<dbReference type="Pfam" id="PF13087">
    <property type="entry name" value="AAA_12"/>
    <property type="match status" value="1"/>
</dbReference>
<evidence type="ECO:0000259" key="4">
    <source>
        <dbReference type="Pfam" id="PF13087"/>
    </source>
</evidence>
<dbReference type="InterPro" id="IPR026122">
    <property type="entry name" value="MOV-10/SDE3_DEXXQ/H-box"/>
</dbReference>
<dbReference type="PANTHER" id="PTHR10887">
    <property type="entry name" value="DNA2/NAM7 HELICASE FAMILY"/>
    <property type="match status" value="1"/>
</dbReference>
<gene>
    <name evidence="5" type="ORF">EST38_g14038</name>
</gene>
<dbReference type="AlphaFoldDB" id="A0A4V1Q1J6"/>
<dbReference type="InterPro" id="IPR045055">
    <property type="entry name" value="DNA2/NAM7-like"/>
</dbReference>
<feature type="region of interest" description="Disordered" evidence="2">
    <location>
        <begin position="146"/>
        <end position="189"/>
    </location>
</feature>
<organism evidence="5 6">
    <name type="scientific">Candolleomyces aberdarensis</name>
    <dbReference type="NCBI Taxonomy" id="2316362"/>
    <lineage>
        <taxon>Eukaryota</taxon>
        <taxon>Fungi</taxon>
        <taxon>Dikarya</taxon>
        <taxon>Basidiomycota</taxon>
        <taxon>Agaricomycotina</taxon>
        <taxon>Agaricomycetes</taxon>
        <taxon>Agaricomycetidae</taxon>
        <taxon>Agaricales</taxon>
        <taxon>Agaricineae</taxon>
        <taxon>Psathyrellaceae</taxon>
        <taxon>Candolleomyces</taxon>
    </lineage>
</organism>
<dbReference type="STRING" id="2316362.A0A4V1Q1J6"/>
<dbReference type="SUPFAM" id="SSF52540">
    <property type="entry name" value="P-loop containing nucleoside triphosphate hydrolases"/>
    <property type="match status" value="1"/>
</dbReference>
<accession>A0A4V1Q1J6</accession>
<dbReference type="InterPro" id="IPR041679">
    <property type="entry name" value="DNA2/NAM7-like_C"/>
</dbReference>
<dbReference type="GO" id="GO:0005829">
    <property type="term" value="C:cytosol"/>
    <property type="evidence" value="ECO:0007669"/>
    <property type="project" value="TreeGrafter"/>
</dbReference>
<feature type="compositionally biased region" description="Polar residues" evidence="2">
    <location>
        <begin position="620"/>
        <end position="638"/>
    </location>
</feature>
<evidence type="ECO:0000256" key="1">
    <source>
        <dbReference type="ARBA" id="ARBA00023158"/>
    </source>
</evidence>
<evidence type="ECO:0000259" key="3">
    <source>
        <dbReference type="Pfam" id="PF13086"/>
    </source>
</evidence>
<name>A0A4V1Q1J6_9AGAR</name>
<dbReference type="InterPro" id="IPR041677">
    <property type="entry name" value="DNA2/NAM7_AAA_11"/>
</dbReference>
<protein>
    <submittedName>
        <fullName evidence="5">Uncharacterized protein</fullName>
    </submittedName>
</protein>
<dbReference type="OrthoDB" id="6513042at2759"/>
<dbReference type="GO" id="GO:0032574">
    <property type="term" value="F:5'-3' RNA helicase activity"/>
    <property type="evidence" value="ECO:0007669"/>
    <property type="project" value="InterPro"/>
</dbReference>
<sequence length="1222" mass="133859">MSFLSTPIVGRLKPGVPEVVLSGDGYYFDDDASGLGNGGRHGWPPAYGQPPTSWNPLAGGPIRGTNQQLSGPPPRTTSLDAPCAICEERLEYRKGQKAYPTCEHDCAAVLKTRCEVCYARPKYNPATAGGMHAFHTTPATSQQQQGARSQQMGIPHPSQAANGYGHWSSEDHTTTTGGVATTTTSTEMHESWKSRLAPLPGFVSCPHLLPPVARSSVHHPTPQAPTSAATATANSGKSGPTAVQIKAPPMKADAKSEGSSVSVNEDGKSSEKKKKKKKKNGTVDNSSAQQQQQPSLAFLPPVTFMVEDAGADAAPPTARSVVKTPGSAQYLKDIQMQPHVLTPLPPIPVYPTRAYLQEYLTTKRVAEVHKKVMGLGLLAYGPPPSSRIVGGMSQAQSPLTPGGGGVGKMQVQLQPSQQLPPLTPETYYAHFTHLLRWELDAQAFQKETLILWKAGIKVLNWDESTFVVYVPSVRGEYGEAGSRMGVGVGDLVHLREVVEFMVEVPGSAGSNKGRGGESCKETVISGQGTGRAFEGRVSVVRKREGLIHMYSPTLKQHIQTYTPPTPSTMFVDGWPVFTPQDNLPYLFNVTFTLNARPLCVMEQAVNAVARLLLADSPSESFTTPIKQTSSSPSSTIPKNPSPNSPSALRRAKIEAAANPAAGQGKEGTPTASGGLNLMRSWLFPEEEDLMGSARRVDGTTIQTGEWFDPGLNEEQKSAVKAISLTHSTVPHLISGPPGTGKTRTVVETVLQILRLQPEACILLCAPSNPATDTLVQRLRTHLGPREMFRLNDMNRTFAEVPDVIRQYTYVENDQYALPHWQTFLKYRVVVTACMDASIILGADLGNLGLMDMEDEMMNSFHPLRRGGVHQVRPHWTHLIIDEAAQGSEPELMIPISVVTVHSKYLKTYNNQHTDTSNSTHTDTDIVIPRLVLCGDPNQLGPMISSEDARTGELDVSLLERLYKPYTNLVKNYRSHPVILMPPSAIFYNDTLEPCAKNGSVTWSGLANPQLPLKFIGHNHPDATNDERATWYNKGEIRKVVEVIKSMLADNLLSTPPLRPAHIGVMAPWREQVWKLREELRKEQLHAVDVGTVEDFQGRESRVVIISCVRSSPRFLHEDARRGVGLYHERKRMNVAISRARELLVVVGNGSLLQKDPYWKSFLQFAMRNKLYMGPELDLEFDGNYISRLESQLLHSVEDTVEFDEEEQGILVAGGLAREVLSE</sequence>
<keyword evidence="6" id="KW-1185">Reference proteome</keyword>
<dbReference type="Gene3D" id="3.40.50.300">
    <property type="entry name" value="P-loop containing nucleotide triphosphate hydrolases"/>
    <property type="match status" value="2"/>
</dbReference>
<evidence type="ECO:0000313" key="6">
    <source>
        <dbReference type="Proteomes" id="UP000290288"/>
    </source>
</evidence>
<reference evidence="5 6" key="1">
    <citation type="submission" date="2019-01" db="EMBL/GenBank/DDBJ databases">
        <title>Draft genome sequence of Psathyrella aberdarensis IHI B618.</title>
        <authorList>
            <person name="Buettner E."/>
            <person name="Kellner H."/>
        </authorList>
    </citation>
    <scope>NUCLEOTIDE SEQUENCE [LARGE SCALE GENOMIC DNA]</scope>
    <source>
        <strain evidence="5 6">IHI B618</strain>
    </source>
</reference>
<evidence type="ECO:0000313" key="5">
    <source>
        <dbReference type="EMBL" id="RXW11818.1"/>
    </source>
</evidence>
<dbReference type="PANTHER" id="PTHR10887:SF322">
    <property type="entry name" value="HELICASE MOV-10"/>
    <property type="match status" value="1"/>
</dbReference>
<dbReference type="InterPro" id="IPR047187">
    <property type="entry name" value="SF1_C_Upf1"/>
</dbReference>
<feature type="compositionally biased region" description="Low complexity" evidence="2">
    <location>
        <begin position="174"/>
        <end position="186"/>
    </location>
</feature>
<comment type="caution">
    <text evidence="5">The sequence shown here is derived from an EMBL/GenBank/DDBJ whole genome shotgun (WGS) entry which is preliminary data.</text>
</comment>
<evidence type="ECO:0000256" key="2">
    <source>
        <dbReference type="SAM" id="MobiDB-lite"/>
    </source>
</evidence>
<dbReference type="Proteomes" id="UP000290288">
    <property type="component" value="Unassembled WGS sequence"/>
</dbReference>
<feature type="region of interest" description="Disordered" evidence="2">
    <location>
        <begin position="213"/>
        <end position="295"/>
    </location>
</feature>
<dbReference type="GO" id="GO:0035194">
    <property type="term" value="P:regulatory ncRNA-mediated post-transcriptional gene silencing"/>
    <property type="evidence" value="ECO:0007669"/>
    <property type="project" value="TreeGrafter"/>
</dbReference>